<feature type="region of interest" description="Disordered" evidence="2">
    <location>
        <begin position="333"/>
        <end position="382"/>
    </location>
</feature>
<dbReference type="InterPro" id="IPR002477">
    <property type="entry name" value="Peptidoglycan-bd-like"/>
</dbReference>
<dbReference type="InterPro" id="IPR003593">
    <property type="entry name" value="AAA+_ATPase"/>
</dbReference>
<dbReference type="CDD" id="cd00009">
    <property type="entry name" value="AAA"/>
    <property type="match status" value="1"/>
</dbReference>
<keyword evidence="1" id="KW-0175">Coiled coil</keyword>
<dbReference type="InterPro" id="IPR036366">
    <property type="entry name" value="PGBDSf"/>
</dbReference>
<dbReference type="SUPFAM" id="SSF52540">
    <property type="entry name" value="P-loop containing nucleoside triphosphate hydrolases"/>
    <property type="match status" value="1"/>
</dbReference>
<dbReference type="SUPFAM" id="SSF47090">
    <property type="entry name" value="PGBD-like"/>
    <property type="match status" value="1"/>
</dbReference>
<evidence type="ECO:0000256" key="2">
    <source>
        <dbReference type="SAM" id="MobiDB-lite"/>
    </source>
</evidence>
<dbReference type="Gene3D" id="3.40.50.300">
    <property type="entry name" value="P-loop containing nucleotide triphosphate hydrolases"/>
    <property type="match status" value="1"/>
</dbReference>
<feature type="coiled-coil region" evidence="1">
    <location>
        <begin position="84"/>
        <end position="111"/>
    </location>
</feature>
<keyword evidence="5" id="KW-1185">Reference proteome</keyword>
<dbReference type="InterPro" id="IPR052026">
    <property type="entry name" value="ExeA_AAA_ATPase_DNA-bind"/>
</dbReference>
<dbReference type="Proteomes" id="UP000813068">
    <property type="component" value="Unassembled WGS sequence"/>
</dbReference>
<name>A0ABS6MS32_9GAMM</name>
<dbReference type="Gene3D" id="1.10.101.10">
    <property type="entry name" value="PGBD-like superfamily/PGBD"/>
    <property type="match status" value="1"/>
</dbReference>
<proteinExistence type="predicted"/>
<evidence type="ECO:0000313" key="4">
    <source>
        <dbReference type="EMBL" id="MBV2131607.1"/>
    </source>
</evidence>
<dbReference type="PANTHER" id="PTHR35894:SF1">
    <property type="entry name" value="PHOSPHORIBULOKINASE _ URIDINE KINASE FAMILY"/>
    <property type="match status" value="1"/>
</dbReference>
<dbReference type="InterPro" id="IPR036365">
    <property type="entry name" value="PGBD-like_sf"/>
</dbReference>
<dbReference type="Pfam" id="PF13401">
    <property type="entry name" value="AAA_22"/>
    <property type="match status" value="1"/>
</dbReference>
<accession>A0ABS6MS32</accession>
<evidence type="ECO:0000256" key="1">
    <source>
        <dbReference type="SAM" id="Coils"/>
    </source>
</evidence>
<protein>
    <submittedName>
        <fullName evidence="4">AAA family ATPase</fullName>
    </submittedName>
</protein>
<feature type="domain" description="AAA+ ATPase" evidence="3">
    <location>
        <begin position="42"/>
        <end position="196"/>
    </location>
</feature>
<dbReference type="Pfam" id="PF01471">
    <property type="entry name" value="PG_binding_1"/>
    <property type="match status" value="1"/>
</dbReference>
<gene>
    <name evidence="4" type="ORF">KRX52_02210</name>
</gene>
<dbReference type="InterPro" id="IPR049945">
    <property type="entry name" value="AAA_22"/>
</dbReference>
<dbReference type="Gene3D" id="3.90.70.10">
    <property type="entry name" value="Cysteine proteinases"/>
    <property type="match status" value="1"/>
</dbReference>
<organism evidence="4 5">
    <name type="scientific">Geopseudomonas aromaticivorans</name>
    <dbReference type="NCBI Taxonomy" id="2849492"/>
    <lineage>
        <taxon>Bacteria</taxon>
        <taxon>Pseudomonadati</taxon>
        <taxon>Pseudomonadota</taxon>
        <taxon>Gammaproteobacteria</taxon>
        <taxon>Pseudomonadales</taxon>
        <taxon>Pseudomonadaceae</taxon>
        <taxon>Geopseudomonas</taxon>
    </lineage>
</organism>
<evidence type="ECO:0000313" key="5">
    <source>
        <dbReference type="Proteomes" id="UP000813068"/>
    </source>
</evidence>
<evidence type="ECO:0000259" key="3">
    <source>
        <dbReference type="SMART" id="SM00382"/>
    </source>
</evidence>
<feature type="compositionally biased region" description="Low complexity" evidence="2">
    <location>
        <begin position="333"/>
        <end position="370"/>
    </location>
</feature>
<dbReference type="EMBL" id="JAHRGL010000002">
    <property type="protein sequence ID" value="MBV2131607.1"/>
    <property type="molecule type" value="Genomic_DNA"/>
</dbReference>
<dbReference type="PANTHER" id="PTHR35894">
    <property type="entry name" value="GENERAL SECRETION PATHWAY PROTEIN A-RELATED"/>
    <property type="match status" value="1"/>
</dbReference>
<dbReference type="InterPro" id="IPR027417">
    <property type="entry name" value="P-loop_NTPase"/>
</dbReference>
<comment type="caution">
    <text evidence="4">The sequence shown here is derived from an EMBL/GenBank/DDBJ whole genome shotgun (WGS) entry which is preliminary data.</text>
</comment>
<dbReference type="SMART" id="SM00382">
    <property type="entry name" value="AAA"/>
    <property type="match status" value="1"/>
</dbReference>
<sequence>MYKKYFGLSELPFTIAPDPRYLYLSAEHREALASLLYGINCNGGFVLLTGEIGTGKTTVCRCLLEQIPDSAEIAFILNPKYSISELLEAICDELKIRYDRSENRIKGYIDALNGHLLESHARGVNTVLIIDEAQNLSLDALEQIRLLTNLETSSEKLLQIILIGQPELLEQLSRQQLRQLNQRITARYHLHALNPSELREYVSHRLAVSGCEAPLFTPGALRTLHRLTHGVPRMVNIICDRALLGAYVERRRQVDSGVLRRAAAEVLGRGSETSGGVKGWLRRWMTWPTAAVLLLALGWWLPGAAGDGWWPRLQAMLASAPTPTNTLIPAAEAKPPVAEAVQSKEAPSAEPSAAAVPAPAPQQPAETVTPEGVVEPIDPEPLPVDIAAQPQVSAAPRVSSPGDWQWPEGTDLGATAVLAYRALFRSWGLSYDPQAAPQLCSFARAHNLSCLSQPGGVNELLQYNLPAVLDLFNARGQGFQAALIGIDRSKELAHVEIAGEQRWVALSELRTWMSGARLLLWRMPPGYNAPLRPEERGPLVPWLENNLARLQGKPMPAATRQRYDEPLQLQVLAFQHQNSLQADGVVGPQTIIQLSALTESGIPLLSSTARE</sequence>
<reference evidence="4 5" key="1">
    <citation type="submission" date="2021-06" db="EMBL/GenBank/DDBJ databases">
        <title>Differences between aerobic and microaerobic xylene degrading microbial communities.</title>
        <authorList>
            <person name="Banerjee S."/>
            <person name="Tancsics A."/>
        </authorList>
    </citation>
    <scope>NUCLEOTIDE SEQUENCE [LARGE SCALE GENOMIC DNA]</scope>
    <source>
        <strain evidence="4 5">MAP12</strain>
    </source>
</reference>